<evidence type="ECO:0000313" key="2">
    <source>
        <dbReference type="Proteomes" id="UP000774570"/>
    </source>
</evidence>
<dbReference type="NCBIfam" id="TIGR04500">
    <property type="entry name" value="PpiC_rel_mature"/>
    <property type="match status" value="1"/>
</dbReference>
<name>A0ABS7FNB4_9ACTN</name>
<organism evidence="1 2">
    <name type="scientific">Actinomadura parmotrematis</name>
    <dbReference type="NCBI Taxonomy" id="2864039"/>
    <lineage>
        <taxon>Bacteria</taxon>
        <taxon>Bacillati</taxon>
        <taxon>Actinomycetota</taxon>
        <taxon>Actinomycetes</taxon>
        <taxon>Streptosporangiales</taxon>
        <taxon>Thermomonosporaceae</taxon>
        <taxon>Actinomadura</taxon>
    </lineage>
</organism>
<keyword evidence="2" id="KW-1185">Reference proteome</keyword>
<gene>
    <name evidence="1" type="ORF">K1Y72_05805</name>
</gene>
<sequence length="326" mass="35365">MITETGLGAALGSAAELLRGLPRRRDGESAARAAVRAWAADHPGLDAELVIAPHPSSPVVDYDLVLAHPDGGTVTVTAQPEDGVPWLVDHSTHWAANRVLTVDGFDVTVPQALMAVRAAGARRPSLHRELVDHCLLYALAAGDTAPVTREETQAAADEFRRSRGLHDRAVTLAWLAEAGLTEDDLARHVDRYARVRRLRRRKERELGPALLAADPGRFDRVDALWALTDGEVTAARVARTLPVVPTVRMELTSVETVADALPEPMRGAAADERVGPVPYEGRWLAGLVRSRRPAAADVAARAAERAAFDAWLAERRAAADIRWHWL</sequence>
<evidence type="ECO:0000313" key="1">
    <source>
        <dbReference type="EMBL" id="MBW8481874.1"/>
    </source>
</evidence>
<dbReference type="SUPFAM" id="SSF109998">
    <property type="entry name" value="Triger factor/SurA peptide-binding domain-like"/>
    <property type="match status" value="1"/>
</dbReference>
<dbReference type="InterPro" id="IPR030985">
    <property type="entry name" value="PpiC-rel_mature"/>
</dbReference>
<proteinExistence type="predicted"/>
<protein>
    <submittedName>
        <fullName evidence="1">TIGR04500 family putative peptide maturation system protein</fullName>
    </submittedName>
</protein>
<accession>A0ABS7FNB4</accession>
<comment type="caution">
    <text evidence="1">The sequence shown here is derived from an EMBL/GenBank/DDBJ whole genome shotgun (WGS) entry which is preliminary data.</text>
</comment>
<reference evidence="1 2" key="1">
    <citation type="submission" date="2021-07" db="EMBL/GenBank/DDBJ databases">
        <title>Actinomadura sp. PM05-2 isolated from lichen.</title>
        <authorList>
            <person name="Somphong A."/>
            <person name="Phongsopitanun W."/>
            <person name="Tanasupawat S."/>
            <person name="Peongsungnone V."/>
        </authorList>
    </citation>
    <scope>NUCLEOTIDE SEQUENCE [LARGE SCALE GENOMIC DNA]</scope>
    <source>
        <strain evidence="1 2">PM05-2</strain>
    </source>
</reference>
<dbReference type="EMBL" id="JAIBOA010000003">
    <property type="protein sequence ID" value="MBW8481874.1"/>
    <property type="molecule type" value="Genomic_DNA"/>
</dbReference>
<dbReference type="Proteomes" id="UP000774570">
    <property type="component" value="Unassembled WGS sequence"/>
</dbReference>
<dbReference type="InterPro" id="IPR027304">
    <property type="entry name" value="Trigger_fact/SurA_dom_sf"/>
</dbReference>
<dbReference type="RefSeq" id="WP_220163965.1">
    <property type="nucleotide sequence ID" value="NZ_JAIBOA010000003.1"/>
</dbReference>